<dbReference type="AlphaFoldDB" id="A0A0M6Y0H1"/>
<gene>
    <name evidence="2" type="ORF">LAL4801_00766</name>
</gene>
<dbReference type="PANTHER" id="PTHR35273:SF2">
    <property type="entry name" value="ALPHA-GALACTOSIDASE"/>
    <property type="match status" value="1"/>
</dbReference>
<proteinExistence type="predicted"/>
<dbReference type="InterPro" id="IPR004352">
    <property type="entry name" value="GH114_TIM-barrel"/>
</dbReference>
<dbReference type="Pfam" id="PF03537">
    <property type="entry name" value="Glyco_hydro_114"/>
    <property type="match status" value="1"/>
</dbReference>
<dbReference type="PANTHER" id="PTHR35273">
    <property type="entry name" value="ALPHA-1,4 POLYGALACTOSAMINIDASE, PUTATIVE (AFU_ORTHOLOGUE AFUA_3G07890)-RELATED"/>
    <property type="match status" value="1"/>
</dbReference>
<dbReference type="Proteomes" id="UP000048926">
    <property type="component" value="Unassembled WGS sequence"/>
</dbReference>
<keyword evidence="3" id="KW-1185">Reference proteome</keyword>
<protein>
    <recommendedName>
        <fullName evidence="1">Glycoside-hydrolase family GH114 TIM-barrel domain-containing protein</fullName>
    </recommendedName>
</protein>
<evidence type="ECO:0000313" key="2">
    <source>
        <dbReference type="EMBL" id="CTQ42339.1"/>
    </source>
</evidence>
<name>A0A0M6Y0H1_9HYPH</name>
<evidence type="ECO:0000259" key="1">
    <source>
        <dbReference type="Pfam" id="PF03537"/>
    </source>
</evidence>
<dbReference type="SUPFAM" id="SSF51445">
    <property type="entry name" value="(Trans)glycosidases"/>
    <property type="match status" value="1"/>
</dbReference>
<dbReference type="Gene3D" id="3.20.20.70">
    <property type="entry name" value="Aldolase class I"/>
    <property type="match status" value="1"/>
</dbReference>
<feature type="domain" description="Glycoside-hydrolase family GH114 TIM-barrel" evidence="1">
    <location>
        <begin position="20"/>
        <end position="240"/>
    </location>
</feature>
<dbReference type="InterPro" id="IPR013785">
    <property type="entry name" value="Aldolase_TIM"/>
</dbReference>
<accession>A0A0M6Y0H1</accession>
<reference evidence="3" key="1">
    <citation type="submission" date="2015-07" db="EMBL/GenBank/DDBJ databases">
        <authorList>
            <person name="Rodrigo-Torres Lidia"/>
            <person name="Arahal R.David."/>
        </authorList>
    </citation>
    <scope>NUCLEOTIDE SEQUENCE [LARGE SCALE GENOMIC DNA]</scope>
    <source>
        <strain evidence="3">CECT 4801</strain>
    </source>
</reference>
<sequence>MVCAQFWAAAPAFAFSVGDSWDWQLTEPVDLDRNVSVLDLHPDLVTPDDLAALRQKGVRTICYVSIGTLENTSVDFNAFPDDVLGKTYEDWPDERFLDIRRLDVLLPIMKSRFEACRNEGFDAIEPDNMDVHDNDSGFPITADDVVAYVARLATIAHSLDLGIGQKNVPDLTADLINHMDFLIAESCFQDKWCDDVNAYVRAGKPIFDAEYTDRPIDFQEACEFAAQQNIAMILKDRDLTSPVQTCP</sequence>
<evidence type="ECO:0000313" key="3">
    <source>
        <dbReference type="Proteomes" id="UP000048926"/>
    </source>
</evidence>
<dbReference type="EMBL" id="CXST01000001">
    <property type="protein sequence ID" value="CTQ42339.1"/>
    <property type="molecule type" value="Genomic_DNA"/>
</dbReference>
<organism evidence="2 3">
    <name type="scientific">Roseibium aggregatum</name>
    <dbReference type="NCBI Taxonomy" id="187304"/>
    <lineage>
        <taxon>Bacteria</taxon>
        <taxon>Pseudomonadati</taxon>
        <taxon>Pseudomonadota</taxon>
        <taxon>Alphaproteobacteria</taxon>
        <taxon>Hyphomicrobiales</taxon>
        <taxon>Stappiaceae</taxon>
        <taxon>Roseibium</taxon>
    </lineage>
</organism>
<dbReference type="InterPro" id="IPR017853">
    <property type="entry name" value="GH"/>
</dbReference>
<dbReference type="STRING" id="187304.B0E33_26325"/>